<dbReference type="AlphaFoldDB" id="A0A813R2X8"/>
<evidence type="ECO:0000259" key="6">
    <source>
        <dbReference type="PROSITE" id="PS50030"/>
    </source>
</evidence>
<keyword evidence="2" id="KW-0378">Hydrolase</keyword>
<evidence type="ECO:0000313" key="7">
    <source>
        <dbReference type="EMBL" id="CAF0776729.1"/>
    </source>
</evidence>
<evidence type="ECO:0000313" key="8">
    <source>
        <dbReference type="EMBL" id="CAF1538366.1"/>
    </source>
</evidence>
<evidence type="ECO:0000313" key="10">
    <source>
        <dbReference type="Proteomes" id="UP000663852"/>
    </source>
</evidence>
<evidence type="ECO:0000313" key="9">
    <source>
        <dbReference type="Proteomes" id="UP000663828"/>
    </source>
</evidence>
<dbReference type="InterPro" id="IPR002833">
    <property type="entry name" value="PTH2"/>
</dbReference>
<reference evidence="7" key="1">
    <citation type="submission" date="2021-02" db="EMBL/GenBank/DDBJ databases">
        <authorList>
            <person name="Nowell W R."/>
        </authorList>
    </citation>
    <scope>NUCLEOTIDE SEQUENCE</scope>
</reference>
<organism evidence="7 10">
    <name type="scientific">Adineta ricciae</name>
    <name type="common">Rotifer</name>
    <dbReference type="NCBI Taxonomy" id="249248"/>
    <lineage>
        <taxon>Eukaryota</taxon>
        <taxon>Metazoa</taxon>
        <taxon>Spiralia</taxon>
        <taxon>Gnathifera</taxon>
        <taxon>Rotifera</taxon>
        <taxon>Eurotatoria</taxon>
        <taxon>Bdelloidea</taxon>
        <taxon>Adinetida</taxon>
        <taxon>Adinetidae</taxon>
        <taxon>Adineta</taxon>
    </lineage>
</organism>
<comment type="catalytic activity">
    <reaction evidence="3">
        <text>an N-acyl-L-alpha-aminoacyl-tRNA + H2O = an N-acyl-L-amino acid + a tRNA + H(+)</text>
        <dbReference type="Rhea" id="RHEA:54448"/>
        <dbReference type="Rhea" id="RHEA-COMP:10123"/>
        <dbReference type="Rhea" id="RHEA-COMP:13883"/>
        <dbReference type="ChEBI" id="CHEBI:15377"/>
        <dbReference type="ChEBI" id="CHEBI:15378"/>
        <dbReference type="ChEBI" id="CHEBI:59874"/>
        <dbReference type="ChEBI" id="CHEBI:78442"/>
        <dbReference type="ChEBI" id="CHEBI:138191"/>
        <dbReference type="EC" id="3.1.1.29"/>
    </reaction>
</comment>
<dbReference type="InterPro" id="IPR009060">
    <property type="entry name" value="UBA-like_sf"/>
</dbReference>
<feature type="compositionally biased region" description="Basic and acidic residues" evidence="5">
    <location>
        <begin position="213"/>
        <end position="235"/>
    </location>
</feature>
<dbReference type="SUPFAM" id="SSF46934">
    <property type="entry name" value="UBA-like"/>
    <property type="match status" value="1"/>
</dbReference>
<dbReference type="EMBL" id="CAJNOR010004976">
    <property type="protein sequence ID" value="CAF1538366.1"/>
    <property type="molecule type" value="Genomic_DNA"/>
</dbReference>
<dbReference type="GO" id="GO:0004045">
    <property type="term" value="F:peptidyl-tRNA hydrolase activity"/>
    <property type="evidence" value="ECO:0007669"/>
    <property type="project" value="UniProtKB-EC"/>
</dbReference>
<dbReference type="PROSITE" id="PS50030">
    <property type="entry name" value="UBA"/>
    <property type="match status" value="1"/>
</dbReference>
<comment type="caution">
    <text evidence="7">The sequence shown here is derived from an EMBL/GenBank/DDBJ whole genome shotgun (WGS) entry which is preliminary data.</text>
</comment>
<protein>
    <recommendedName>
        <fullName evidence="1">peptidyl-tRNA hydrolase</fullName>
        <ecNumber evidence="1">3.1.1.29</ecNumber>
    </recommendedName>
</protein>
<evidence type="ECO:0000256" key="5">
    <source>
        <dbReference type="SAM" id="MobiDB-lite"/>
    </source>
</evidence>
<evidence type="ECO:0000256" key="1">
    <source>
        <dbReference type="ARBA" id="ARBA00013260"/>
    </source>
</evidence>
<name>A0A813R2X8_ADIRI</name>
<evidence type="ECO:0000256" key="3">
    <source>
        <dbReference type="ARBA" id="ARBA00048707"/>
    </source>
</evidence>
<feature type="domain" description="UBA" evidence="6">
    <location>
        <begin position="8"/>
        <end position="47"/>
    </location>
</feature>
<feature type="region of interest" description="Disordered" evidence="5">
    <location>
        <begin position="204"/>
        <end position="235"/>
    </location>
</feature>
<dbReference type="InterPro" id="IPR015940">
    <property type="entry name" value="UBA"/>
</dbReference>
<feature type="region of interest" description="Disordered" evidence="5">
    <location>
        <begin position="47"/>
        <end position="71"/>
    </location>
</feature>
<dbReference type="EC" id="3.1.1.29" evidence="1"/>
<evidence type="ECO:0000256" key="4">
    <source>
        <dbReference type="SAM" id="Coils"/>
    </source>
</evidence>
<keyword evidence="4" id="KW-0175">Coiled coil</keyword>
<dbReference type="Proteomes" id="UP000663852">
    <property type="component" value="Unassembled WGS sequence"/>
</dbReference>
<dbReference type="EMBL" id="CAJNOJ010000009">
    <property type="protein sequence ID" value="CAF0776729.1"/>
    <property type="molecule type" value="Genomic_DNA"/>
</dbReference>
<dbReference type="Gene3D" id="3.40.1490.10">
    <property type="entry name" value="Bit1"/>
    <property type="match status" value="1"/>
</dbReference>
<dbReference type="InterPro" id="IPR023476">
    <property type="entry name" value="Pep_tRNA_hydro_II_dom_sf"/>
</dbReference>
<proteinExistence type="predicted"/>
<dbReference type="OrthoDB" id="10009377at2759"/>
<sequence length="235" mass="26301">MQNAAASSTGADNLAVLIDMGFSQEQAKAALQRVENLEDAIAFLLNDQVQPSPPPSSPGVSQGDTSEDEVSYATNPRSMQFIINTSHPHLSFSACLLNIAQASFDLYDQIMQHRSQLLSFKSWHHHGESKQLFECANGNQLRELNSQLEMTIDANQICTALTYDSKYNEPVCLAIFGIATYLEQYTSQFKRLRLCPSKFFIHDDGDEDEDDTNNDHQNNKKTTTENKTRNSAESQ</sequence>
<dbReference type="Proteomes" id="UP000663828">
    <property type="component" value="Unassembled WGS sequence"/>
</dbReference>
<keyword evidence="9" id="KW-1185">Reference proteome</keyword>
<gene>
    <name evidence="7" type="ORF">EDS130_LOCUS3616</name>
    <name evidence="8" type="ORF">XAT740_LOCUS41993</name>
</gene>
<feature type="coiled-coil region" evidence="4">
    <location>
        <begin position="20"/>
        <end position="47"/>
    </location>
</feature>
<dbReference type="Gene3D" id="1.10.8.10">
    <property type="entry name" value="DNA helicase RuvA subunit, C-terminal domain"/>
    <property type="match status" value="1"/>
</dbReference>
<dbReference type="Pfam" id="PF01981">
    <property type="entry name" value="PTH2"/>
    <property type="match status" value="1"/>
</dbReference>
<accession>A0A813R2X8</accession>
<evidence type="ECO:0000256" key="2">
    <source>
        <dbReference type="ARBA" id="ARBA00022801"/>
    </source>
</evidence>